<evidence type="ECO:0000256" key="3">
    <source>
        <dbReference type="SAM" id="MobiDB-lite"/>
    </source>
</evidence>
<dbReference type="InterPro" id="IPR001611">
    <property type="entry name" value="Leu-rich_rpt"/>
</dbReference>
<feature type="region of interest" description="Disordered" evidence="3">
    <location>
        <begin position="652"/>
        <end position="673"/>
    </location>
</feature>
<dbReference type="Gene3D" id="3.80.10.10">
    <property type="entry name" value="Ribonuclease Inhibitor"/>
    <property type="match status" value="4"/>
</dbReference>
<dbReference type="SMART" id="SM00368">
    <property type="entry name" value="LRR_RI"/>
    <property type="match status" value="12"/>
</dbReference>
<evidence type="ECO:0000256" key="1">
    <source>
        <dbReference type="ARBA" id="ARBA00022737"/>
    </source>
</evidence>
<proteinExistence type="predicted"/>
<feature type="coiled-coil region" evidence="2">
    <location>
        <begin position="475"/>
        <end position="511"/>
    </location>
</feature>
<dbReference type="SUPFAM" id="SSF52047">
    <property type="entry name" value="RNI-like"/>
    <property type="match status" value="1"/>
</dbReference>
<keyword evidence="1" id="KW-0677">Repeat</keyword>
<dbReference type="EMBL" id="HBGA01035645">
    <property type="protein sequence ID" value="CAD9001903.1"/>
    <property type="molecule type" value="Transcribed_RNA"/>
</dbReference>
<accession>A0A7S1I5M7</accession>
<gene>
    <name evidence="4" type="ORF">EGYM00392_LOCUS12984</name>
</gene>
<reference evidence="4" key="1">
    <citation type="submission" date="2021-01" db="EMBL/GenBank/DDBJ databases">
        <authorList>
            <person name="Corre E."/>
            <person name="Pelletier E."/>
            <person name="Niang G."/>
            <person name="Scheremetjew M."/>
            <person name="Finn R."/>
            <person name="Kale V."/>
            <person name="Holt S."/>
            <person name="Cochrane G."/>
            <person name="Meng A."/>
            <person name="Brown T."/>
            <person name="Cohen L."/>
        </authorList>
    </citation>
    <scope>NUCLEOTIDE SEQUENCE</scope>
    <source>
        <strain evidence="4">NIES-381</strain>
    </source>
</reference>
<dbReference type="PANTHER" id="PTHR24111:SF0">
    <property type="entry name" value="LEUCINE-RICH REPEAT-CONTAINING PROTEIN"/>
    <property type="match status" value="1"/>
</dbReference>
<protein>
    <submittedName>
        <fullName evidence="4">Uncharacterized protein</fullName>
    </submittedName>
</protein>
<dbReference type="InterPro" id="IPR052201">
    <property type="entry name" value="LRR-containing_regulator"/>
</dbReference>
<dbReference type="InterPro" id="IPR032675">
    <property type="entry name" value="LRR_dom_sf"/>
</dbReference>
<evidence type="ECO:0000256" key="2">
    <source>
        <dbReference type="SAM" id="Coils"/>
    </source>
</evidence>
<dbReference type="PANTHER" id="PTHR24111">
    <property type="entry name" value="LEUCINE-RICH REPEAT-CONTAINING PROTEIN 34"/>
    <property type="match status" value="1"/>
</dbReference>
<dbReference type="AlphaFoldDB" id="A0A7S1I5M7"/>
<sequence length="673" mass="74329">MDAGKASAEEDTLGQLFMSWIKDTHENPTRENFLRIQEMMDKGCNEKQFVMRSQRLGVHSALTIARLLDRTPIERVDLYENVIRDHGLQALAQLVRDSRSLTYLNVGGNDIGRAGCAYISALLPTNKKLKYLILGSGESNLHLNKINHEAGKQLADALLKNKTVKWLDLNRNPLGVEGQDAFYTFAKLVAQSKTLTTLKLGSAAMGTPAAIAIAGSLKESATLEYLDLHDNDLQPAAAEALAEAIIAKTATGTPSTLQALLLQGNPKLRPKGVIPLFRALREDQALTTLNLAKTSVGNEGALILAETLAVNKTLTHLDLTDNGISEEGAVGLCQALLPNMGVRFLSLSANKIRDEGACALAQTLENNNTLTQLELATTRISDRGTVALGVALAMNSGITCLKMNNNHISDAAGKAFAELIEKNTKALTIALKGNQVSHSTLLQVKKVLKKNKDLKDGDTPNQLQGEVIRLHFQQYKLAEANSQLKEHQKARLELQEQADRTEREAMTENENTAKRSKEIIEKILMVEQYCQEMQMKQKAKEEDMDKGSQQFELDLKALQEKLKADTLAKEEKLAEAESNEAKLKEMELARKKKSEELQSNLEAVLKDKTAWEEKMRIYRGAAQEAQDRIVEMEAVVKEKQALLAQERQLKEAKKKEVKKTKSPDDLIDSLLGA</sequence>
<feature type="compositionally biased region" description="Basic and acidic residues" evidence="3">
    <location>
        <begin position="652"/>
        <end position="664"/>
    </location>
</feature>
<keyword evidence="2" id="KW-0175">Coiled coil</keyword>
<dbReference type="Pfam" id="PF13516">
    <property type="entry name" value="LRR_6"/>
    <property type="match status" value="5"/>
</dbReference>
<organism evidence="4">
    <name type="scientific">Eutreptiella gymnastica</name>
    <dbReference type="NCBI Taxonomy" id="73025"/>
    <lineage>
        <taxon>Eukaryota</taxon>
        <taxon>Discoba</taxon>
        <taxon>Euglenozoa</taxon>
        <taxon>Euglenida</taxon>
        <taxon>Spirocuta</taxon>
        <taxon>Euglenophyceae</taxon>
        <taxon>Eutreptiales</taxon>
        <taxon>Eutreptiaceae</taxon>
        <taxon>Eutreptiella</taxon>
    </lineage>
</organism>
<name>A0A7S1I5M7_9EUGL</name>
<evidence type="ECO:0000313" key="4">
    <source>
        <dbReference type="EMBL" id="CAD9001903.1"/>
    </source>
</evidence>